<evidence type="ECO:0000313" key="5">
    <source>
        <dbReference type="Proteomes" id="UP001057969"/>
    </source>
</evidence>
<reference evidence="4" key="2">
    <citation type="journal article" date="2022" name="Nat. Microbiol.">
        <title>RNA viromes from terrestrial sites across China expand environmental viral diversity.</title>
        <authorList>
            <person name="Chiapello M."/>
            <person name="Rodriguez-Romero J."/>
            <person name="Ayllon M.A."/>
            <person name="Turina M."/>
        </authorList>
    </citation>
    <scope>NUCLEOTIDE SEQUENCE</scope>
    <source>
        <strain evidence="4">302R-k141_385340</strain>
    </source>
</reference>
<dbReference type="Proteomes" id="UP001057969">
    <property type="component" value="Segment"/>
</dbReference>
<accession>A0ABY3SU70</accession>
<name>A0ABY3SU70_9VIRU</name>
<dbReference type="InterPro" id="IPR015954">
    <property type="entry name" value="Phage_RNA-type_capsid"/>
</dbReference>
<comment type="subcellular location">
    <subcellularLocation>
        <location evidence="1">Virion</location>
    </subcellularLocation>
</comment>
<dbReference type="InterPro" id="IPR015148">
    <property type="entry name" value="Phage_PP7_CP"/>
</dbReference>
<protein>
    <submittedName>
        <fullName evidence="4">Coat protein</fullName>
    </submittedName>
</protein>
<keyword evidence="2 4" id="KW-0167">Capsid protein</keyword>
<sequence length="129" mass="13607">MPKSIALSVGDDTYTFTQDRTLPNGEEVFTVKSGPLLGRMRLRARLAPNAAGTVNRVRLVLDVPKVVDGDPAQAGIQPKVEFTQVWSSDCTVVLASDSPDRDLLAGLAGALTVNPSVVAMITDGSNLSN</sequence>
<evidence type="ECO:0000256" key="1">
    <source>
        <dbReference type="ARBA" id="ARBA00004328"/>
    </source>
</evidence>
<dbReference type="EMBL" id="MZ679706">
    <property type="protein sequence ID" value="UJQ85562.1"/>
    <property type="molecule type" value="Genomic_RNA"/>
</dbReference>
<evidence type="ECO:0000256" key="2">
    <source>
        <dbReference type="ARBA" id="ARBA00022561"/>
    </source>
</evidence>
<proteinExistence type="predicted"/>
<reference evidence="4" key="1">
    <citation type="submission" date="2021-05" db="EMBL/GenBank/DDBJ databases">
        <authorList>
            <person name="Chen Y.-M."/>
            <person name="Zhang Y.-Z."/>
        </authorList>
    </citation>
    <scope>NUCLEOTIDE SEQUENCE</scope>
    <source>
        <strain evidence="4">302R-k141_385340</strain>
    </source>
</reference>
<evidence type="ECO:0000256" key="3">
    <source>
        <dbReference type="ARBA" id="ARBA00022844"/>
    </source>
</evidence>
<dbReference type="SUPFAM" id="SSF55405">
    <property type="entry name" value="RNA bacteriophage capsid protein"/>
    <property type="match status" value="1"/>
</dbReference>
<dbReference type="GO" id="GO:0019028">
    <property type="term" value="C:viral capsid"/>
    <property type="evidence" value="ECO:0007669"/>
    <property type="project" value="UniProtKB-KW"/>
</dbReference>
<keyword evidence="3" id="KW-0946">Virion</keyword>
<organism evidence="4 5">
    <name type="scientific">Leviviridae sp</name>
    <dbReference type="NCBI Taxonomy" id="2027243"/>
    <lineage>
        <taxon>Viruses</taxon>
        <taxon>Riboviria</taxon>
        <taxon>Orthornavirae</taxon>
        <taxon>Lenarviricota</taxon>
        <taxon>Leviviricetes</taxon>
        <taxon>Norzivirales</taxon>
        <taxon>Fiersviridae</taxon>
    </lineage>
</organism>
<evidence type="ECO:0000313" key="4">
    <source>
        <dbReference type="EMBL" id="UJQ85562.1"/>
    </source>
</evidence>
<keyword evidence="5" id="KW-1185">Reference proteome</keyword>
<dbReference type="Gene3D" id="3.30.380.10">
    <property type="entry name" value="MS2 Viral Coat Protein"/>
    <property type="match status" value="1"/>
</dbReference>
<dbReference type="Pfam" id="PF09063">
    <property type="entry name" value="Phage_coat"/>
    <property type="match status" value="1"/>
</dbReference>